<gene>
    <name evidence="1" type="ORF">DSO57_1015967</name>
</gene>
<comment type="caution">
    <text evidence="1">The sequence shown here is derived from an EMBL/GenBank/DDBJ whole genome shotgun (WGS) entry which is preliminary data.</text>
</comment>
<keyword evidence="2" id="KW-1185">Reference proteome</keyword>
<evidence type="ECO:0000313" key="1">
    <source>
        <dbReference type="EMBL" id="KAJ9069694.1"/>
    </source>
</evidence>
<dbReference type="Proteomes" id="UP001165960">
    <property type="component" value="Unassembled WGS sequence"/>
</dbReference>
<evidence type="ECO:0000313" key="2">
    <source>
        <dbReference type="Proteomes" id="UP001165960"/>
    </source>
</evidence>
<proteinExistence type="predicted"/>
<accession>A0ACC2T4X6</accession>
<reference evidence="1" key="1">
    <citation type="submission" date="2022-04" db="EMBL/GenBank/DDBJ databases">
        <title>Genome of the entomopathogenic fungus Entomophthora muscae.</title>
        <authorList>
            <person name="Elya C."/>
            <person name="Lovett B.R."/>
            <person name="Lee E."/>
            <person name="Macias A.M."/>
            <person name="Hajek A.E."/>
            <person name="De Bivort B.L."/>
            <person name="Kasson M.T."/>
            <person name="De Fine Licht H.H."/>
            <person name="Stajich J.E."/>
        </authorList>
    </citation>
    <scope>NUCLEOTIDE SEQUENCE</scope>
    <source>
        <strain evidence="1">Berkeley</strain>
    </source>
</reference>
<protein>
    <submittedName>
        <fullName evidence="1">Uncharacterized protein</fullName>
    </submittedName>
</protein>
<name>A0ACC2T4X6_9FUNG</name>
<organism evidence="1 2">
    <name type="scientific">Entomophthora muscae</name>
    <dbReference type="NCBI Taxonomy" id="34485"/>
    <lineage>
        <taxon>Eukaryota</taxon>
        <taxon>Fungi</taxon>
        <taxon>Fungi incertae sedis</taxon>
        <taxon>Zoopagomycota</taxon>
        <taxon>Entomophthoromycotina</taxon>
        <taxon>Entomophthoromycetes</taxon>
        <taxon>Entomophthorales</taxon>
        <taxon>Entomophthoraceae</taxon>
        <taxon>Entomophthora</taxon>
    </lineage>
</organism>
<sequence>MGAKSSKALSDIPLGYRLKPASADSKQNDAPVELEELTFGHLPSMTSLAMCSTNLMQLTPHVGQMKQMQTIQMCCNQLVSLPREIGHLNNLTQLDLSKNRLKVLPDTIGLLTKLVELKISNNQLVTLPASIGMLTKLTTLLASHNELGSVPRECEGLVGLTTLDLSHNPIRALPAEIGQLQFLRRLALDGCPLLTEDDLCKLGKQYAEEPRIPLLTLKELAARALVQNQVPVHVEHLPPRLYRFLISANTCSFCHGPFFSHSATRGRMMDKNDTKIPLEYRLCTPHWKDDRERISLLFCAAPDPAPRSRPTLRIVGRPGRSRSQSQSHPETKQNFFAVLNRSSHRTNDPTFLTLDRTPQLPQLPNHPPKVSLQRRSFVRSRRSLSIYVP</sequence>
<dbReference type="EMBL" id="QTSX02003614">
    <property type="protein sequence ID" value="KAJ9069694.1"/>
    <property type="molecule type" value="Genomic_DNA"/>
</dbReference>